<protein>
    <submittedName>
        <fullName evidence="1">Uncharacterized protein</fullName>
    </submittedName>
</protein>
<dbReference type="EMBL" id="LAHD01000016">
    <property type="protein sequence ID" value="PHK05369.1"/>
    <property type="molecule type" value="Genomic_DNA"/>
</dbReference>
<dbReference type="GeneID" id="57096002"/>
<dbReference type="Proteomes" id="UP000222310">
    <property type="component" value="Unassembled WGS sequence"/>
</dbReference>
<accession>A0A9Q5ZEB0</accession>
<sequence length="139" mass="14979">MIQTKTGDSIASLASEIFNGDVTRFTELLDLNPDIDVFGELVEGIDLEIPDTSQILNYARPVLSQISETLDTATNTLTTLQTQLPGNLQGYAADALKLLGDVNGVLGDVETTLNKAEEQISNYDGKPVQLVKWLLGGQV</sequence>
<evidence type="ECO:0000313" key="2">
    <source>
        <dbReference type="Proteomes" id="UP000222310"/>
    </source>
</evidence>
<dbReference type="AlphaFoldDB" id="A0A9Q5ZEB0"/>
<organism evidence="1 2">
    <name type="scientific">Nostoc linckia z8</name>
    <dbReference type="NCBI Taxonomy" id="1628746"/>
    <lineage>
        <taxon>Bacteria</taxon>
        <taxon>Bacillati</taxon>
        <taxon>Cyanobacteriota</taxon>
        <taxon>Cyanophyceae</taxon>
        <taxon>Nostocales</taxon>
        <taxon>Nostocaceae</taxon>
        <taxon>Nostoc</taxon>
    </lineage>
</organism>
<proteinExistence type="predicted"/>
<evidence type="ECO:0000313" key="1">
    <source>
        <dbReference type="EMBL" id="PHK05369.1"/>
    </source>
</evidence>
<dbReference type="RefSeq" id="WP_099068857.1">
    <property type="nucleotide sequence ID" value="NZ_LAHD01000016.1"/>
</dbReference>
<name>A0A9Q5ZEB0_NOSLI</name>
<gene>
    <name evidence="1" type="ORF">VF08_08320</name>
</gene>
<comment type="caution">
    <text evidence="1">The sequence shown here is derived from an EMBL/GenBank/DDBJ whole genome shotgun (WGS) entry which is preliminary data.</text>
</comment>
<reference evidence="1 2" key="1">
    <citation type="submission" date="2015-02" db="EMBL/GenBank/DDBJ databases">
        <title>Nostoc linckia genome annotation.</title>
        <authorList>
            <person name="Zhou Z."/>
        </authorList>
    </citation>
    <scope>NUCLEOTIDE SEQUENCE [LARGE SCALE GENOMIC DNA]</scope>
    <source>
        <strain evidence="2">z8</strain>
    </source>
</reference>